<keyword evidence="10" id="KW-1185">Reference proteome</keyword>
<keyword evidence="2 7" id="KW-0813">Transport</keyword>
<keyword evidence="3" id="KW-1003">Cell membrane</keyword>
<organism evidence="9 10">
    <name type="scientific">Kribbella steppae</name>
    <dbReference type="NCBI Taxonomy" id="2512223"/>
    <lineage>
        <taxon>Bacteria</taxon>
        <taxon>Bacillati</taxon>
        <taxon>Actinomycetota</taxon>
        <taxon>Actinomycetes</taxon>
        <taxon>Propionibacteriales</taxon>
        <taxon>Kribbellaceae</taxon>
        <taxon>Kribbella</taxon>
    </lineage>
</organism>
<dbReference type="InterPro" id="IPR000515">
    <property type="entry name" value="MetI-like"/>
</dbReference>
<evidence type="ECO:0000256" key="2">
    <source>
        <dbReference type="ARBA" id="ARBA00022448"/>
    </source>
</evidence>
<comment type="subcellular location">
    <subcellularLocation>
        <location evidence="1 7">Cell membrane</location>
        <topology evidence="1 7">Multi-pass membrane protein</topology>
    </subcellularLocation>
</comment>
<evidence type="ECO:0000256" key="1">
    <source>
        <dbReference type="ARBA" id="ARBA00004651"/>
    </source>
</evidence>
<dbReference type="PANTHER" id="PTHR30151:SF0">
    <property type="entry name" value="ABC TRANSPORTER PERMEASE PROTEIN MJ0413-RELATED"/>
    <property type="match status" value="1"/>
</dbReference>
<evidence type="ECO:0000256" key="3">
    <source>
        <dbReference type="ARBA" id="ARBA00022475"/>
    </source>
</evidence>
<dbReference type="AlphaFoldDB" id="A0A4R2H390"/>
<dbReference type="Proteomes" id="UP000294508">
    <property type="component" value="Unassembled WGS sequence"/>
</dbReference>
<feature type="transmembrane region" description="Helical" evidence="7">
    <location>
        <begin position="146"/>
        <end position="167"/>
    </location>
</feature>
<evidence type="ECO:0000259" key="8">
    <source>
        <dbReference type="PROSITE" id="PS50928"/>
    </source>
</evidence>
<dbReference type="CDD" id="cd06261">
    <property type="entry name" value="TM_PBP2"/>
    <property type="match status" value="1"/>
</dbReference>
<dbReference type="Gene3D" id="1.10.3720.10">
    <property type="entry name" value="MetI-like"/>
    <property type="match status" value="1"/>
</dbReference>
<dbReference type="OrthoDB" id="9796361at2"/>
<evidence type="ECO:0000313" key="9">
    <source>
        <dbReference type="EMBL" id="TCO19613.1"/>
    </source>
</evidence>
<proteinExistence type="inferred from homology"/>
<feature type="domain" description="ABC transmembrane type-1" evidence="8">
    <location>
        <begin position="82"/>
        <end position="262"/>
    </location>
</feature>
<evidence type="ECO:0000256" key="4">
    <source>
        <dbReference type="ARBA" id="ARBA00022692"/>
    </source>
</evidence>
<keyword evidence="5 7" id="KW-1133">Transmembrane helix</keyword>
<evidence type="ECO:0000256" key="7">
    <source>
        <dbReference type="RuleBase" id="RU363032"/>
    </source>
</evidence>
<reference evidence="9 10" key="1">
    <citation type="journal article" date="2015" name="Stand. Genomic Sci.">
        <title>Genomic Encyclopedia of Bacterial and Archaeal Type Strains, Phase III: the genomes of soil and plant-associated and newly described type strains.</title>
        <authorList>
            <person name="Whitman W.B."/>
            <person name="Woyke T."/>
            <person name="Klenk H.P."/>
            <person name="Zhou Y."/>
            <person name="Lilburn T.G."/>
            <person name="Beck B.J."/>
            <person name="De Vos P."/>
            <person name="Vandamme P."/>
            <person name="Eisen J.A."/>
            <person name="Garrity G."/>
            <person name="Hugenholtz P."/>
            <person name="Kyrpides N.C."/>
        </authorList>
    </citation>
    <scope>NUCLEOTIDE SEQUENCE [LARGE SCALE GENOMIC DNA]</scope>
    <source>
        <strain evidence="9 10">VKM Ac-2572</strain>
    </source>
</reference>
<feature type="transmembrane region" description="Helical" evidence="7">
    <location>
        <begin position="121"/>
        <end position="140"/>
    </location>
</feature>
<comment type="similarity">
    <text evidence="7">Belongs to the binding-protein-dependent transport system permease family.</text>
</comment>
<dbReference type="InterPro" id="IPR035906">
    <property type="entry name" value="MetI-like_sf"/>
</dbReference>
<dbReference type="GO" id="GO:0005886">
    <property type="term" value="C:plasma membrane"/>
    <property type="evidence" value="ECO:0007669"/>
    <property type="project" value="UniProtKB-SubCell"/>
</dbReference>
<evidence type="ECO:0000313" key="10">
    <source>
        <dbReference type="Proteomes" id="UP000294508"/>
    </source>
</evidence>
<dbReference type="EMBL" id="SLWN01000013">
    <property type="protein sequence ID" value="TCO19613.1"/>
    <property type="molecule type" value="Genomic_DNA"/>
</dbReference>
<comment type="caution">
    <text evidence="9">The sequence shown here is derived from an EMBL/GenBank/DDBJ whole genome shotgun (WGS) entry which is preliminary data.</text>
</comment>
<evidence type="ECO:0000256" key="5">
    <source>
        <dbReference type="ARBA" id="ARBA00022989"/>
    </source>
</evidence>
<accession>A0A4R2H390</accession>
<name>A0A4R2H390_9ACTN</name>
<evidence type="ECO:0000256" key="6">
    <source>
        <dbReference type="ARBA" id="ARBA00023136"/>
    </source>
</evidence>
<dbReference type="SUPFAM" id="SSF161098">
    <property type="entry name" value="MetI-like"/>
    <property type="match status" value="1"/>
</dbReference>
<dbReference type="PANTHER" id="PTHR30151">
    <property type="entry name" value="ALKANE SULFONATE ABC TRANSPORTER-RELATED, MEMBRANE SUBUNIT"/>
    <property type="match status" value="1"/>
</dbReference>
<gene>
    <name evidence="9" type="ORF">EV652_11312</name>
</gene>
<dbReference type="GO" id="GO:0055085">
    <property type="term" value="P:transmembrane transport"/>
    <property type="evidence" value="ECO:0007669"/>
    <property type="project" value="InterPro"/>
</dbReference>
<keyword evidence="6 7" id="KW-0472">Membrane</keyword>
<feature type="transmembrane region" description="Helical" evidence="7">
    <location>
        <begin position="31"/>
        <end position="49"/>
    </location>
</feature>
<sequence>MTATTAPLTTRGGGGHQAAVHRFRLSGRPRIWLLQAIPFAVLLPLWQLAAERIGDDTILPGPAQVAEAAAELTTRGILPAAAQGSFTTLLIGTGLTIAVVLPLAILLALNSTAAGLIQPMVRFISNVPAIALIPLFIVWFGFTDRAVYATLVYTAAIPLLFSAMTGVQKIPQVYVNGLKPLGAGTLHTIRAVYLPGATPGIVVGIRLAFSYGWRSVVAGELIIGSGGLGEMLSRARSTNQIDEIIAVMIVISILFLVIDRLFLFPWEQIVAGRWSSL</sequence>
<dbReference type="Pfam" id="PF00528">
    <property type="entry name" value="BPD_transp_1"/>
    <property type="match status" value="1"/>
</dbReference>
<feature type="transmembrane region" description="Helical" evidence="7">
    <location>
        <begin position="244"/>
        <end position="266"/>
    </location>
</feature>
<feature type="transmembrane region" description="Helical" evidence="7">
    <location>
        <begin position="89"/>
        <end position="109"/>
    </location>
</feature>
<protein>
    <submittedName>
        <fullName evidence="9">NitT/TauT family transport system permease protein/taurine transport system permease protein</fullName>
    </submittedName>
</protein>
<keyword evidence="4 7" id="KW-0812">Transmembrane</keyword>
<dbReference type="RefSeq" id="WP_132213100.1">
    <property type="nucleotide sequence ID" value="NZ_SLWN01000013.1"/>
</dbReference>
<dbReference type="PROSITE" id="PS50928">
    <property type="entry name" value="ABC_TM1"/>
    <property type="match status" value="1"/>
</dbReference>